<keyword evidence="1" id="KW-0732">Signal</keyword>
<evidence type="ECO:0000313" key="2">
    <source>
        <dbReference type="EMBL" id="EAW25547.1"/>
    </source>
</evidence>
<accession>A1CUX0</accession>
<gene>
    <name evidence="2" type="ORF">NFIA_043660</name>
</gene>
<dbReference type="EMBL" id="DS027684">
    <property type="protein sequence ID" value="EAW25547.1"/>
    <property type="molecule type" value="Genomic_DNA"/>
</dbReference>
<dbReference type="KEGG" id="nfi:NFIA_043660"/>
<evidence type="ECO:0000256" key="1">
    <source>
        <dbReference type="SAM" id="SignalP"/>
    </source>
</evidence>
<reference evidence="3" key="1">
    <citation type="journal article" date="2008" name="PLoS Genet.">
        <title>Genomic islands in the pathogenic filamentous fungus Aspergillus fumigatus.</title>
        <authorList>
            <person name="Fedorova N.D."/>
            <person name="Khaldi N."/>
            <person name="Joardar V.S."/>
            <person name="Maiti R."/>
            <person name="Amedeo P."/>
            <person name="Anderson M.J."/>
            <person name="Crabtree J."/>
            <person name="Silva J.C."/>
            <person name="Badger J.H."/>
            <person name="Albarraq A."/>
            <person name="Angiuoli S."/>
            <person name="Bussey H."/>
            <person name="Bowyer P."/>
            <person name="Cotty P.J."/>
            <person name="Dyer P.S."/>
            <person name="Egan A."/>
            <person name="Galens K."/>
            <person name="Fraser-Liggett C.M."/>
            <person name="Haas B.J."/>
            <person name="Inman J.M."/>
            <person name="Kent R."/>
            <person name="Lemieux S."/>
            <person name="Malavazi I."/>
            <person name="Orvis J."/>
            <person name="Roemer T."/>
            <person name="Ronning C.M."/>
            <person name="Sundaram J.P."/>
            <person name="Sutton G."/>
            <person name="Turner G."/>
            <person name="Venter J.C."/>
            <person name="White O.R."/>
            <person name="Whitty B.R."/>
            <person name="Youngman P."/>
            <person name="Wolfe K.H."/>
            <person name="Goldman G.H."/>
            <person name="Wortman J.R."/>
            <person name="Jiang B."/>
            <person name="Denning D.W."/>
            <person name="Nierman W.C."/>
        </authorList>
    </citation>
    <scope>NUCLEOTIDE SEQUENCE [LARGE SCALE GENOMIC DNA]</scope>
    <source>
        <strain evidence="3">ATCC 1020 / DSM 3700 / CBS 544.65 / FGSC A1164 / JCM 1740 / NRRL 181 / WB 181</strain>
    </source>
</reference>
<dbReference type="VEuPathDB" id="FungiDB:NFIA_043660"/>
<name>A1CUX0_NEOFI</name>
<dbReference type="Gene3D" id="1.10.405.20">
    <property type="match status" value="1"/>
</dbReference>
<proteinExistence type="predicted"/>
<dbReference type="RefSeq" id="XP_001267444.1">
    <property type="nucleotide sequence ID" value="XM_001267443.1"/>
</dbReference>
<dbReference type="eggNOG" id="ENOG502R1TU">
    <property type="taxonomic scope" value="Eukaryota"/>
</dbReference>
<dbReference type="Pfam" id="PF13450">
    <property type="entry name" value="NAD_binding_8"/>
    <property type="match status" value="1"/>
</dbReference>
<feature type="signal peptide" evidence="1">
    <location>
        <begin position="1"/>
        <end position="23"/>
    </location>
</feature>
<dbReference type="InterPro" id="IPR036188">
    <property type="entry name" value="FAD/NAD-bd_sf"/>
</dbReference>
<dbReference type="Gene3D" id="3.50.50.60">
    <property type="entry name" value="FAD/NAD(P)-binding domain"/>
    <property type="match status" value="1"/>
</dbReference>
<evidence type="ECO:0000313" key="3">
    <source>
        <dbReference type="Proteomes" id="UP000006702"/>
    </source>
</evidence>
<dbReference type="GeneID" id="4594306"/>
<dbReference type="PROSITE" id="PS51257">
    <property type="entry name" value="PROKAR_LIPOPROTEIN"/>
    <property type="match status" value="1"/>
</dbReference>
<dbReference type="OMA" id="WESHSTP"/>
<dbReference type="SUPFAM" id="SSF51905">
    <property type="entry name" value="FAD/NAD(P)-binding domain"/>
    <property type="match status" value="1"/>
</dbReference>
<sequence>MRVDAIFVPSFLVTLLGCATALASTGPDIDPPQFDSDPIIRDFCIIGGGSSGTYTAIKLRQTGHSVALVEKEPLLGGHTNTYHDPISGKYIDYGVIVYEDIPEVRDYFAHFNIPTAIEVFSGLTESVLVDLHTGVSVSSPPGNKTEAMMRYKEQLAKYPYLSDGWDLPDPVPGDLLLPFGDFIEKYDLGPAVETLTGFFQGVGDWLSYPTVYIMKSFTPAVANGIENGYLVTTEHNNGALYQAAREELGDDALLSSRIVAMSRSSNDLHQILVQTPNGLRLIRAKKTIITVPPIVKILENFDLDDHERAIFGQFNYSHHYTTLTKITGLPAGKQILNRGEDTLHNLPHLPGIYAITPTVMPEFYALNYGGWEGMREDEVRNRIRDDVLKLRVAGYNISEPEILAFNNHCPFELFVSGEQIANGFYRDLYALQGHRNTYYAGAAFHTHDSSALWKFVWDMLRNIA</sequence>
<dbReference type="OrthoDB" id="68575at2759"/>
<dbReference type="Proteomes" id="UP000006702">
    <property type="component" value="Unassembled WGS sequence"/>
</dbReference>
<dbReference type="Gene3D" id="3.30.70.1990">
    <property type="match status" value="1"/>
</dbReference>
<feature type="chain" id="PRO_5002633196" description="FAD dependent oxidoreductase" evidence="1">
    <location>
        <begin position="24"/>
        <end position="464"/>
    </location>
</feature>
<evidence type="ECO:0008006" key="4">
    <source>
        <dbReference type="Google" id="ProtNLM"/>
    </source>
</evidence>
<protein>
    <recommendedName>
        <fullName evidence="4">FAD dependent oxidoreductase</fullName>
    </recommendedName>
</protein>
<dbReference type="HOGENOM" id="CLU_028280_0_0_1"/>
<dbReference type="AlphaFoldDB" id="A1CUX0"/>
<keyword evidence="3" id="KW-1185">Reference proteome</keyword>
<organism evidence="2 3">
    <name type="scientific">Neosartorya fischeri (strain ATCC 1020 / DSM 3700 / CBS 544.65 / FGSC A1164 / JCM 1740 / NRRL 181 / WB 181)</name>
    <name type="common">Aspergillus fischerianus</name>
    <dbReference type="NCBI Taxonomy" id="331117"/>
    <lineage>
        <taxon>Eukaryota</taxon>
        <taxon>Fungi</taxon>
        <taxon>Dikarya</taxon>
        <taxon>Ascomycota</taxon>
        <taxon>Pezizomycotina</taxon>
        <taxon>Eurotiomycetes</taxon>
        <taxon>Eurotiomycetidae</taxon>
        <taxon>Eurotiales</taxon>
        <taxon>Aspergillaceae</taxon>
        <taxon>Aspergillus</taxon>
        <taxon>Aspergillus subgen. Fumigati</taxon>
    </lineage>
</organism>